<dbReference type="STRING" id="33881.NS184_13475"/>
<gene>
    <name evidence="2" type="ORF">NS184_13475</name>
</gene>
<dbReference type="AlphaFoldDB" id="A0A175RIM3"/>
<evidence type="ECO:0000313" key="3">
    <source>
        <dbReference type="Proteomes" id="UP000078252"/>
    </source>
</evidence>
<accession>A0A175RIM3</accession>
<dbReference type="Proteomes" id="UP000078252">
    <property type="component" value="Unassembled WGS sequence"/>
</dbReference>
<organism evidence="2 3">
    <name type="scientific">Curtobacterium luteum</name>
    <dbReference type="NCBI Taxonomy" id="33881"/>
    <lineage>
        <taxon>Bacteria</taxon>
        <taxon>Bacillati</taxon>
        <taxon>Actinomycetota</taxon>
        <taxon>Actinomycetes</taxon>
        <taxon>Micrococcales</taxon>
        <taxon>Microbacteriaceae</taxon>
        <taxon>Curtobacterium</taxon>
    </lineage>
</organism>
<protein>
    <submittedName>
        <fullName evidence="2">Uncharacterized protein</fullName>
    </submittedName>
</protein>
<dbReference type="OrthoDB" id="5020281at2"/>
<dbReference type="EMBL" id="LDQC01000079">
    <property type="protein sequence ID" value="KTR03627.1"/>
    <property type="molecule type" value="Genomic_DNA"/>
</dbReference>
<evidence type="ECO:0000313" key="2">
    <source>
        <dbReference type="EMBL" id="KTR03627.1"/>
    </source>
</evidence>
<evidence type="ECO:0000256" key="1">
    <source>
        <dbReference type="SAM" id="MobiDB-lite"/>
    </source>
</evidence>
<dbReference type="RefSeq" id="WP_058726609.1">
    <property type="nucleotide sequence ID" value="NZ_LDQC01000079.1"/>
</dbReference>
<feature type="region of interest" description="Disordered" evidence="1">
    <location>
        <begin position="52"/>
        <end position="73"/>
    </location>
</feature>
<dbReference type="PATRIC" id="fig|33881.3.peg.3109"/>
<comment type="caution">
    <text evidence="2">The sequence shown here is derived from an EMBL/GenBank/DDBJ whole genome shotgun (WGS) entry which is preliminary data.</text>
</comment>
<sequence>MSEFVRDNPAAAPEEPDAFGIDLVDGDEPSVRLLVRGELPDSLEHDGRTWVATDETHDPGDDGPPIAVFRPQD</sequence>
<name>A0A175RIM3_9MICO</name>
<reference evidence="2 3" key="1">
    <citation type="journal article" date="2016" name="Front. Microbiol.">
        <title>Genomic Resource of Rice Seed Associated Bacteria.</title>
        <authorList>
            <person name="Midha S."/>
            <person name="Bansal K."/>
            <person name="Sharma S."/>
            <person name="Kumar N."/>
            <person name="Patil P.P."/>
            <person name="Chaudhry V."/>
            <person name="Patil P.B."/>
        </authorList>
    </citation>
    <scope>NUCLEOTIDE SEQUENCE [LARGE SCALE GENOMIC DNA]</scope>
    <source>
        <strain evidence="2 3">NS184</strain>
    </source>
</reference>
<proteinExistence type="predicted"/>
<feature type="region of interest" description="Disordered" evidence="1">
    <location>
        <begin position="1"/>
        <end position="23"/>
    </location>
</feature>